<name>A0A2A4X8S0_9GAMM</name>
<evidence type="ECO:0008006" key="3">
    <source>
        <dbReference type="Google" id="ProtNLM"/>
    </source>
</evidence>
<dbReference type="SUPFAM" id="SSF56281">
    <property type="entry name" value="Metallo-hydrolase/oxidoreductase"/>
    <property type="match status" value="1"/>
</dbReference>
<evidence type="ECO:0000313" key="2">
    <source>
        <dbReference type="Proteomes" id="UP000218767"/>
    </source>
</evidence>
<dbReference type="AlphaFoldDB" id="A0A2A4X8S0"/>
<dbReference type="Gene3D" id="3.60.15.10">
    <property type="entry name" value="Ribonuclease Z/Hydroxyacylglutathione hydrolase-like"/>
    <property type="match status" value="1"/>
</dbReference>
<gene>
    <name evidence="1" type="ORF">COB20_06025</name>
</gene>
<proteinExistence type="predicted"/>
<accession>A0A2A4X8S0</accession>
<comment type="caution">
    <text evidence="1">The sequence shown here is derived from an EMBL/GenBank/DDBJ whole genome shotgun (WGS) entry which is preliminary data.</text>
</comment>
<evidence type="ECO:0000313" key="1">
    <source>
        <dbReference type="EMBL" id="PCI78894.1"/>
    </source>
</evidence>
<sequence length="381" mass="42692">MHRLTEALMEQIYNFGTLFRKLTVLLCASTLVVGCSANPLHPLLLADKEHVKLENSSLILESPNHTENISVKLHYLGVGGLMIEVEGKRLLTAPFYSNPSFWRNIPGISLARNSKRISNLFPGHLRDAQTNPENRVGTIIAGHSHYDHLLDVPFIMENYLHEARFVGSETAVAIISDQLGFDCNLNGSRTIAAKESQWMDMGDGIFIYSIPTTHAPHFWSFTAQTGKYKCGKPLNIRTAWDWKMGDVYAYLIDFRDDEGNVLLRAYYQDTASDPGKGKVPDEMISQRGIDVAVIVMAGFSKAGDYPRSVIENTRATLTVVGHWEDFFHKLSNPFRVSPGSNQLEYVGRLEASLSENQSWVMTMPGNILQLEFRTIPGAQKD</sequence>
<dbReference type="EMBL" id="NVUL01000025">
    <property type="protein sequence ID" value="PCI78894.1"/>
    <property type="molecule type" value="Genomic_DNA"/>
</dbReference>
<protein>
    <recommendedName>
        <fullName evidence="3">Metallo-beta-lactamase domain-containing protein</fullName>
    </recommendedName>
</protein>
<organism evidence="1 2">
    <name type="scientific">SAR86 cluster bacterium</name>
    <dbReference type="NCBI Taxonomy" id="2030880"/>
    <lineage>
        <taxon>Bacteria</taxon>
        <taxon>Pseudomonadati</taxon>
        <taxon>Pseudomonadota</taxon>
        <taxon>Gammaproteobacteria</taxon>
        <taxon>SAR86 cluster</taxon>
    </lineage>
</organism>
<dbReference type="Proteomes" id="UP000218767">
    <property type="component" value="Unassembled WGS sequence"/>
</dbReference>
<dbReference type="PROSITE" id="PS51257">
    <property type="entry name" value="PROKAR_LIPOPROTEIN"/>
    <property type="match status" value="1"/>
</dbReference>
<dbReference type="InterPro" id="IPR036866">
    <property type="entry name" value="RibonucZ/Hydroxyglut_hydro"/>
</dbReference>
<reference evidence="2" key="1">
    <citation type="submission" date="2017-08" db="EMBL/GenBank/DDBJ databases">
        <title>A dynamic microbial community with high functional redundancy inhabits the cold, oxic subseafloor aquifer.</title>
        <authorList>
            <person name="Tully B.J."/>
            <person name="Wheat C.G."/>
            <person name="Glazer B.T."/>
            <person name="Huber J.A."/>
        </authorList>
    </citation>
    <scope>NUCLEOTIDE SEQUENCE [LARGE SCALE GENOMIC DNA]</scope>
</reference>